<keyword evidence="6" id="KW-1185">Reference proteome</keyword>
<dbReference type="PANTHER" id="PTHR43132:SF2">
    <property type="entry name" value="ARSENICAL RESISTANCE OPERON REPRESSOR ARSR-RELATED"/>
    <property type="match status" value="1"/>
</dbReference>
<keyword evidence="1" id="KW-0805">Transcription regulation</keyword>
<gene>
    <name evidence="5" type="ORF">D2N39_04130</name>
</gene>
<name>A0A398BTK4_9RHOB</name>
<keyword evidence="3" id="KW-0804">Transcription</keyword>
<dbReference type="Pfam" id="PF01022">
    <property type="entry name" value="HTH_5"/>
    <property type="match status" value="1"/>
</dbReference>
<dbReference type="PANTHER" id="PTHR43132">
    <property type="entry name" value="ARSENICAL RESISTANCE OPERON REPRESSOR ARSR-RELATED"/>
    <property type="match status" value="1"/>
</dbReference>
<evidence type="ECO:0000313" key="6">
    <source>
        <dbReference type="Proteomes" id="UP000266649"/>
    </source>
</evidence>
<protein>
    <submittedName>
        <fullName evidence="5">Transcriptional regulator</fullName>
    </submittedName>
</protein>
<dbReference type="NCBIfam" id="NF033788">
    <property type="entry name" value="HTH_metalloreg"/>
    <property type="match status" value="1"/>
</dbReference>
<keyword evidence="2" id="KW-0238">DNA-binding</keyword>
<reference evidence="5 6" key="1">
    <citation type="submission" date="2018-09" db="EMBL/GenBank/DDBJ databases">
        <title>Gemmobacter lutimaris sp. nov., a marine bacterium isolated from tidal flat.</title>
        <authorList>
            <person name="Lee D.W."/>
            <person name="Yoo Y."/>
            <person name="Kim J.-J."/>
            <person name="Kim B.S."/>
        </authorList>
    </citation>
    <scope>NUCLEOTIDE SEQUENCE [LARGE SCALE GENOMIC DNA]</scope>
    <source>
        <strain evidence="5 6">YJ-T1-11</strain>
    </source>
</reference>
<accession>A0A398BTK4</accession>
<dbReference type="OrthoDB" id="194599at2"/>
<dbReference type="InterPro" id="IPR001845">
    <property type="entry name" value="HTH_ArsR_DNA-bd_dom"/>
</dbReference>
<sequence>MSKLRDGEQQDHGLSPLPPLEGLVVQAGEAANFLKALGHDGRLTILCHLVSGPKSVTELENLLSSRQAVVSQQLARLRLEGLVSARRDGQAIYYSILDPRVERMLGLLGSMFCKPE</sequence>
<dbReference type="Gene3D" id="1.10.10.10">
    <property type="entry name" value="Winged helix-like DNA-binding domain superfamily/Winged helix DNA-binding domain"/>
    <property type="match status" value="1"/>
</dbReference>
<dbReference type="InterPro" id="IPR011991">
    <property type="entry name" value="ArsR-like_HTH"/>
</dbReference>
<dbReference type="RefSeq" id="WP_119133523.1">
    <property type="nucleotide sequence ID" value="NZ_QXXQ01000002.1"/>
</dbReference>
<evidence type="ECO:0000256" key="3">
    <source>
        <dbReference type="ARBA" id="ARBA00023163"/>
    </source>
</evidence>
<evidence type="ECO:0000313" key="5">
    <source>
        <dbReference type="EMBL" id="RID92867.1"/>
    </source>
</evidence>
<dbReference type="InterPro" id="IPR051011">
    <property type="entry name" value="Metal_resp_trans_reg"/>
</dbReference>
<evidence type="ECO:0000256" key="2">
    <source>
        <dbReference type="ARBA" id="ARBA00023125"/>
    </source>
</evidence>
<dbReference type="GO" id="GO:0003700">
    <property type="term" value="F:DNA-binding transcription factor activity"/>
    <property type="evidence" value="ECO:0007669"/>
    <property type="project" value="InterPro"/>
</dbReference>
<organism evidence="5 6">
    <name type="scientific">Gemmobacter lutimaris</name>
    <dbReference type="NCBI Taxonomy" id="2306023"/>
    <lineage>
        <taxon>Bacteria</taxon>
        <taxon>Pseudomonadati</taxon>
        <taxon>Pseudomonadota</taxon>
        <taxon>Alphaproteobacteria</taxon>
        <taxon>Rhodobacterales</taxon>
        <taxon>Paracoccaceae</taxon>
        <taxon>Gemmobacter</taxon>
    </lineage>
</organism>
<feature type="domain" description="HTH arsR-type" evidence="4">
    <location>
        <begin position="20"/>
        <end position="116"/>
    </location>
</feature>
<dbReference type="Proteomes" id="UP000266649">
    <property type="component" value="Unassembled WGS sequence"/>
</dbReference>
<evidence type="ECO:0000259" key="4">
    <source>
        <dbReference type="PROSITE" id="PS50987"/>
    </source>
</evidence>
<dbReference type="PROSITE" id="PS50987">
    <property type="entry name" value="HTH_ARSR_2"/>
    <property type="match status" value="1"/>
</dbReference>
<dbReference type="CDD" id="cd00090">
    <property type="entry name" value="HTH_ARSR"/>
    <property type="match status" value="1"/>
</dbReference>
<dbReference type="InterPro" id="IPR036388">
    <property type="entry name" value="WH-like_DNA-bd_sf"/>
</dbReference>
<evidence type="ECO:0000256" key="1">
    <source>
        <dbReference type="ARBA" id="ARBA00023015"/>
    </source>
</evidence>
<comment type="caution">
    <text evidence="5">The sequence shown here is derived from an EMBL/GenBank/DDBJ whole genome shotgun (WGS) entry which is preliminary data.</text>
</comment>
<dbReference type="SMART" id="SM00418">
    <property type="entry name" value="HTH_ARSR"/>
    <property type="match status" value="1"/>
</dbReference>
<dbReference type="SUPFAM" id="SSF46785">
    <property type="entry name" value="Winged helix' DNA-binding domain"/>
    <property type="match status" value="1"/>
</dbReference>
<proteinExistence type="predicted"/>
<dbReference type="InterPro" id="IPR036390">
    <property type="entry name" value="WH_DNA-bd_sf"/>
</dbReference>
<dbReference type="EMBL" id="QXXQ01000002">
    <property type="protein sequence ID" value="RID92867.1"/>
    <property type="molecule type" value="Genomic_DNA"/>
</dbReference>
<dbReference type="AlphaFoldDB" id="A0A398BTK4"/>
<dbReference type="GO" id="GO:0003677">
    <property type="term" value="F:DNA binding"/>
    <property type="evidence" value="ECO:0007669"/>
    <property type="project" value="UniProtKB-KW"/>
</dbReference>
<dbReference type="PRINTS" id="PR00778">
    <property type="entry name" value="HTHARSR"/>
</dbReference>